<dbReference type="GO" id="GO:0003887">
    <property type="term" value="F:DNA-directed DNA polymerase activity"/>
    <property type="evidence" value="ECO:0007669"/>
    <property type="project" value="UniProtKB-UniRule"/>
</dbReference>
<dbReference type="AlphaFoldDB" id="A0A840I7V6"/>
<keyword evidence="6 13" id="KW-0808">Transferase</keyword>
<name>A0A840I7V6_9PROT</name>
<sequence>MAYAELGATSCFTFLTGASRTEELVLQAAELGLPAISIPDRNTFAGIVRGWDQARQVGVAYVVGVRLVFTDGPDVLAWPKDRAAYGRLCRLLTIGKRRAIKGECELRFLDLLGWCEGSVLGAVTEDEQILRLLRKAVGRDAFALLAPRYDGLDAQRWERIARAAEAARVPLLAIGDPLLHRGGRKPLADVMTCIREGVRIDQLGTRALLNAERRLKSPFAMRRLYRDYPEACATTLEVVRRCTFCLSELRYEYPDEVTDGQDPLERLRDRVETGVRDRYPGGAPLKVQQLIAKELTLIEEMGYARYFLTVDEVVQYARSRGILCQGRGSAANSVVCYVLGITSVPPDLIGMLFERFVSKERNEPPDIDVDFEHERREEVIQHLYERFGRHRAGLCCTVIHFRGKAAIREVGKAMGLSDDVITRLMSQSWGWMAEPPTDERVTALGIDLRDRRIRLTLELARELVGFPRHLSQHPGGFVLTRGRLDEIVPIENAAMEDRTVIEWDKDDIDVIGMLKIDVLGLGMLSVIRKAMDLVARWKGTRYDLATLPKECPLVYEQISKGDTVGLFQVESRAQMAFLPKMRPRTFYDLVVEVAVIRPGPIQGGMIHPYLRRRRGEEPVTYASPDLEPVLSRTLGVPLFQEQAMQLAMTVAGFDPGEADALRRALSSFRGDGSITAFKDRFLAGSEAKGYTRDFAEQTFAQIEGFSGYGFPESHAASFAMLAYASGWLRRHHPACYLAAILNSQPMGFYAPAQLVRDAESHGVTVLPIDLNASFWDSSLEPGPRGDLAVRLGFRLIKGLSEEDGRLLVDARGNGYGDVVSVWRRAGLGKRALGKLADADAFASLGLTRRQALWDATAVQDLKPLPLLGDLEADEGPLPALPDLTHGETVALDYVTNRVSLRDHPVRLVRPELPKRCVKASALADLPHGRLVTLAGGVICRQRPGTASGVVFLTLEDEDAVANVVVWPKVMERHRAEVIRGRLLVVSGEVQRDGPVVHLVAHQILDRSDLFDALADFGPDGRLDPTWSSADHARTGVPGSRRDAGRPKEAPTVGHPRDQGQRLLVARDFR</sequence>
<evidence type="ECO:0000256" key="2">
    <source>
        <dbReference type="ARBA" id="ARBA00007391"/>
    </source>
</evidence>
<dbReference type="GO" id="GO:0006260">
    <property type="term" value="P:DNA replication"/>
    <property type="evidence" value="ECO:0007669"/>
    <property type="project" value="UniProtKB-KW"/>
</dbReference>
<keyword evidence="10 13" id="KW-0239">DNA-directed DNA polymerase</keyword>
<organism evidence="20 21">
    <name type="scientific">Parvularcula dongshanensis</name>
    <dbReference type="NCBI Taxonomy" id="1173995"/>
    <lineage>
        <taxon>Bacteria</taxon>
        <taxon>Pseudomonadati</taxon>
        <taxon>Pseudomonadota</taxon>
        <taxon>Alphaproteobacteria</taxon>
        <taxon>Parvularculales</taxon>
        <taxon>Parvularculaceae</taxon>
        <taxon>Parvularcula</taxon>
    </lineage>
</organism>
<evidence type="ECO:0000256" key="11">
    <source>
        <dbReference type="ARBA" id="ARBA00023204"/>
    </source>
</evidence>
<feature type="compositionally biased region" description="Basic and acidic residues" evidence="14">
    <location>
        <begin position="1039"/>
        <end position="1069"/>
    </location>
</feature>
<dbReference type="GO" id="GO:0006281">
    <property type="term" value="P:DNA repair"/>
    <property type="evidence" value="ECO:0007669"/>
    <property type="project" value="UniProtKB-UniRule"/>
</dbReference>
<dbReference type="Pfam" id="PF07733">
    <property type="entry name" value="DNA_pol3_alpha"/>
    <property type="match status" value="1"/>
</dbReference>
<dbReference type="NCBIfam" id="NF004225">
    <property type="entry name" value="PRK05672.1"/>
    <property type="match status" value="1"/>
</dbReference>
<feature type="domain" description="DNA polymerase helix-hairpin-helix motif" evidence="18">
    <location>
        <begin position="762"/>
        <end position="851"/>
    </location>
</feature>
<dbReference type="EC" id="2.7.7.7" evidence="3 13"/>
<evidence type="ECO:0000259" key="16">
    <source>
        <dbReference type="Pfam" id="PF02811"/>
    </source>
</evidence>
<dbReference type="Pfam" id="PF02811">
    <property type="entry name" value="PHP"/>
    <property type="match status" value="1"/>
</dbReference>
<feature type="domain" description="Bacterial DNA polymerase III alpha subunit NTPase" evidence="17">
    <location>
        <begin position="266"/>
        <end position="520"/>
    </location>
</feature>
<dbReference type="Pfam" id="PF01336">
    <property type="entry name" value="tRNA_anti-codon"/>
    <property type="match status" value="1"/>
</dbReference>
<keyword evidence="21" id="KW-1185">Reference proteome</keyword>
<dbReference type="CDD" id="cd04485">
    <property type="entry name" value="DnaE_OBF"/>
    <property type="match status" value="1"/>
</dbReference>
<evidence type="ECO:0000256" key="9">
    <source>
        <dbReference type="ARBA" id="ARBA00022763"/>
    </source>
</evidence>
<dbReference type="EMBL" id="JACHOB010000007">
    <property type="protein sequence ID" value="MBB4660254.1"/>
    <property type="molecule type" value="Genomic_DNA"/>
</dbReference>
<evidence type="ECO:0000256" key="7">
    <source>
        <dbReference type="ARBA" id="ARBA00022695"/>
    </source>
</evidence>
<dbReference type="InterPro" id="IPR004013">
    <property type="entry name" value="PHP_dom"/>
</dbReference>
<keyword evidence="9 13" id="KW-0227">DNA damage</keyword>
<evidence type="ECO:0000256" key="14">
    <source>
        <dbReference type="SAM" id="MobiDB-lite"/>
    </source>
</evidence>
<keyword evidence="11 13" id="KW-0234">DNA repair</keyword>
<evidence type="ECO:0000256" key="13">
    <source>
        <dbReference type="HAMAP-Rule" id="MF_01902"/>
    </source>
</evidence>
<dbReference type="Pfam" id="PF14579">
    <property type="entry name" value="HHH_6"/>
    <property type="match status" value="1"/>
</dbReference>
<comment type="catalytic activity">
    <reaction evidence="12 13">
        <text>DNA(n) + a 2'-deoxyribonucleoside 5'-triphosphate = DNA(n+1) + diphosphate</text>
        <dbReference type="Rhea" id="RHEA:22508"/>
        <dbReference type="Rhea" id="RHEA-COMP:17339"/>
        <dbReference type="Rhea" id="RHEA-COMP:17340"/>
        <dbReference type="ChEBI" id="CHEBI:33019"/>
        <dbReference type="ChEBI" id="CHEBI:61560"/>
        <dbReference type="ChEBI" id="CHEBI:173112"/>
        <dbReference type="EC" id="2.7.7.7"/>
    </reaction>
</comment>
<evidence type="ECO:0000259" key="17">
    <source>
        <dbReference type="Pfam" id="PF07733"/>
    </source>
</evidence>
<evidence type="ECO:0000313" key="21">
    <source>
        <dbReference type="Proteomes" id="UP000563524"/>
    </source>
</evidence>
<dbReference type="InterPro" id="IPR004805">
    <property type="entry name" value="DnaE2/DnaE/PolC"/>
</dbReference>
<evidence type="ECO:0000259" key="15">
    <source>
        <dbReference type="Pfam" id="PF01336"/>
    </source>
</evidence>
<dbReference type="GO" id="GO:0005737">
    <property type="term" value="C:cytoplasm"/>
    <property type="evidence" value="ECO:0007669"/>
    <property type="project" value="UniProtKB-SubCell"/>
</dbReference>
<evidence type="ECO:0000256" key="5">
    <source>
        <dbReference type="ARBA" id="ARBA00022490"/>
    </source>
</evidence>
<dbReference type="HAMAP" id="MF_01902">
    <property type="entry name" value="DNApol_error_prone"/>
    <property type="match status" value="1"/>
</dbReference>
<dbReference type="InterPro" id="IPR029460">
    <property type="entry name" value="DNAPol_HHH"/>
</dbReference>
<gene>
    <name evidence="13" type="primary">dnaE2</name>
    <name evidence="20" type="ORF">GGQ59_002804</name>
</gene>
<dbReference type="Proteomes" id="UP000563524">
    <property type="component" value="Unassembled WGS sequence"/>
</dbReference>
<dbReference type="GO" id="GO:0003676">
    <property type="term" value="F:nucleic acid binding"/>
    <property type="evidence" value="ECO:0007669"/>
    <property type="project" value="InterPro"/>
</dbReference>
<reference evidence="20 21" key="1">
    <citation type="submission" date="2020-08" db="EMBL/GenBank/DDBJ databases">
        <title>Genomic Encyclopedia of Type Strains, Phase IV (KMG-IV): sequencing the most valuable type-strain genomes for metagenomic binning, comparative biology and taxonomic classification.</title>
        <authorList>
            <person name="Goeker M."/>
        </authorList>
    </citation>
    <scope>NUCLEOTIDE SEQUENCE [LARGE SCALE GENOMIC DNA]</scope>
    <source>
        <strain evidence="20 21">DSM 102850</strain>
    </source>
</reference>
<dbReference type="Gene3D" id="3.20.20.140">
    <property type="entry name" value="Metal-dependent hydrolases"/>
    <property type="match status" value="1"/>
</dbReference>
<evidence type="ECO:0000313" key="20">
    <source>
        <dbReference type="EMBL" id="MBB4660254.1"/>
    </source>
</evidence>
<feature type="domain" description="OB" evidence="15">
    <location>
        <begin position="931"/>
        <end position="1003"/>
    </location>
</feature>
<evidence type="ECO:0000256" key="8">
    <source>
        <dbReference type="ARBA" id="ARBA00022705"/>
    </source>
</evidence>
<evidence type="ECO:0000259" key="19">
    <source>
        <dbReference type="Pfam" id="PF17657"/>
    </source>
</evidence>
<dbReference type="CDD" id="cd07434">
    <property type="entry name" value="PHP_PolIIIA_DnaE2"/>
    <property type="match status" value="1"/>
</dbReference>
<dbReference type="InterPro" id="IPR040982">
    <property type="entry name" value="DNA_pol3_finger"/>
</dbReference>
<keyword evidence="8 13" id="KW-0235">DNA replication</keyword>
<feature type="domain" description="PHP" evidence="16">
    <location>
        <begin position="10"/>
        <end position="95"/>
    </location>
</feature>
<keyword evidence="5 13" id="KW-0963">Cytoplasm</keyword>
<dbReference type="PANTHER" id="PTHR32294:SF4">
    <property type="entry name" value="ERROR-PRONE DNA POLYMERASE"/>
    <property type="match status" value="1"/>
</dbReference>
<comment type="subcellular location">
    <subcellularLocation>
        <location evidence="1 13">Cytoplasm</location>
    </subcellularLocation>
</comment>
<dbReference type="InterPro" id="IPR023073">
    <property type="entry name" value="DnaE2"/>
</dbReference>
<dbReference type="Pfam" id="PF17657">
    <property type="entry name" value="DNA_pol3_finger"/>
    <property type="match status" value="1"/>
</dbReference>
<dbReference type="GO" id="GO:0008408">
    <property type="term" value="F:3'-5' exonuclease activity"/>
    <property type="evidence" value="ECO:0007669"/>
    <property type="project" value="InterPro"/>
</dbReference>
<proteinExistence type="inferred from homology"/>
<comment type="function">
    <text evidence="13">DNA polymerase involved in damage-induced mutagenesis and translesion synthesis (TLS). It is not the major replicative DNA polymerase.</text>
</comment>
<dbReference type="InterPro" id="IPR011708">
    <property type="entry name" value="DNA_pol3_alpha_NTPase_dom"/>
</dbReference>
<evidence type="ECO:0000259" key="18">
    <source>
        <dbReference type="Pfam" id="PF14579"/>
    </source>
</evidence>
<comment type="caution">
    <text evidence="20">The sequence shown here is derived from an EMBL/GenBank/DDBJ whole genome shotgun (WGS) entry which is preliminary data.</text>
</comment>
<evidence type="ECO:0000256" key="3">
    <source>
        <dbReference type="ARBA" id="ARBA00012417"/>
    </source>
</evidence>
<protein>
    <recommendedName>
        <fullName evidence="4 13">Error-prone DNA polymerase</fullName>
        <ecNumber evidence="3 13">2.7.7.7</ecNumber>
    </recommendedName>
</protein>
<dbReference type="NCBIfam" id="TIGR00594">
    <property type="entry name" value="polc"/>
    <property type="match status" value="1"/>
</dbReference>
<evidence type="ECO:0000256" key="4">
    <source>
        <dbReference type="ARBA" id="ARBA00017273"/>
    </source>
</evidence>
<evidence type="ECO:0000256" key="10">
    <source>
        <dbReference type="ARBA" id="ARBA00022932"/>
    </source>
</evidence>
<keyword evidence="7 13" id="KW-0548">Nucleotidyltransferase</keyword>
<dbReference type="InterPro" id="IPR004365">
    <property type="entry name" value="NA-bd_OB_tRNA"/>
</dbReference>
<feature type="region of interest" description="Disordered" evidence="14">
    <location>
        <begin position="1021"/>
        <end position="1069"/>
    </location>
</feature>
<evidence type="ECO:0000256" key="12">
    <source>
        <dbReference type="ARBA" id="ARBA00049244"/>
    </source>
</evidence>
<dbReference type="PANTHER" id="PTHR32294">
    <property type="entry name" value="DNA POLYMERASE III SUBUNIT ALPHA"/>
    <property type="match status" value="1"/>
</dbReference>
<comment type="similarity">
    <text evidence="2 13">Belongs to the DNA polymerase type-C family. DnaE2 subfamily.</text>
</comment>
<accession>A0A840I7V6</accession>
<feature type="domain" description="DNA polymerase III alpha subunit finger" evidence="19">
    <location>
        <begin position="523"/>
        <end position="688"/>
    </location>
</feature>
<dbReference type="RefSeq" id="WP_183819643.1">
    <property type="nucleotide sequence ID" value="NZ_JACHOB010000007.1"/>
</dbReference>
<evidence type="ECO:0000256" key="6">
    <source>
        <dbReference type="ARBA" id="ARBA00022679"/>
    </source>
</evidence>
<evidence type="ECO:0000256" key="1">
    <source>
        <dbReference type="ARBA" id="ARBA00004496"/>
    </source>
</evidence>